<comment type="caution">
    <text evidence="2">The sequence shown here is derived from an EMBL/GenBank/DDBJ whole genome shotgun (WGS) entry which is preliminary data.</text>
</comment>
<keyword evidence="1" id="KW-1133">Transmembrane helix</keyword>
<dbReference type="EMBL" id="SAXT01000005">
    <property type="protein sequence ID" value="TXJ11827.1"/>
    <property type="molecule type" value="Genomic_DNA"/>
</dbReference>
<evidence type="ECO:0000313" key="2">
    <source>
        <dbReference type="EMBL" id="TXJ11827.1"/>
    </source>
</evidence>
<gene>
    <name evidence="2" type="ORF">EPJ80_08945</name>
</gene>
<feature type="transmembrane region" description="Helical" evidence="1">
    <location>
        <begin position="353"/>
        <end position="371"/>
    </location>
</feature>
<name>A0A5C8CFL5_9SPIR</name>
<evidence type="ECO:0000256" key="1">
    <source>
        <dbReference type="SAM" id="Phobius"/>
    </source>
</evidence>
<protein>
    <recommendedName>
        <fullName evidence="4">Pentapeptide repeat-containing protein</fullName>
    </recommendedName>
</protein>
<dbReference type="Proteomes" id="UP000325116">
    <property type="component" value="Unassembled WGS sequence"/>
</dbReference>
<evidence type="ECO:0008006" key="4">
    <source>
        <dbReference type="Google" id="ProtNLM"/>
    </source>
</evidence>
<dbReference type="RefSeq" id="WP_147758720.1">
    <property type="nucleotide sequence ID" value="NZ_SAXT01000005.1"/>
</dbReference>
<organism evidence="2 3">
    <name type="scientific">Brachyspira aalborgi</name>
    <dbReference type="NCBI Taxonomy" id="29522"/>
    <lineage>
        <taxon>Bacteria</taxon>
        <taxon>Pseudomonadati</taxon>
        <taxon>Spirochaetota</taxon>
        <taxon>Spirochaetia</taxon>
        <taxon>Brachyspirales</taxon>
        <taxon>Brachyspiraceae</taxon>
        <taxon>Brachyspira</taxon>
    </lineage>
</organism>
<dbReference type="AlphaFoldDB" id="A0A5C8CFL5"/>
<keyword evidence="1" id="KW-0472">Membrane</keyword>
<accession>A0A5C8CFL5</accession>
<sequence length="449" mass="53175">MEQPKIYNNEAELINWLKYDLEEQRKEIAKNKNISLNDVKDEELVLHIGSKNNDYNAIDLSNQPYTIYNMYFNFYIIFLRLCNNEIIDNYTIYQICKYRINARHCIFNSDFKTLNVIFKQEVNFFNSQFNKKDNTYNHFSNCNFEDILIFYNCSFYSNFVFYNCLFYSKATFKKSKFYSNIGFDDGNIKDKIDFNNSFIKKNLVISCKAVKNVVFDNIVFDNEKIILSIGNDNLLKINKLSFKNIFINGIINIQNVEVETADFKGSVINRGLVNPVNFKIDNFANRESALFLKNEAYARRNVIDALKYKDKEMEMHKKELLDKPNKTSKDWFDIISISLSSLYSNNGQNWGKSLFMTILITFVFFNIFYLPDLSQSNIEPYFYKDYFSNLIKYFIPTDYEQIKYYADASVRVNIFIKIFGAIIYFVGKIMFWYGSVQTVQAFRKFSKGV</sequence>
<proteinExistence type="predicted"/>
<feature type="transmembrane region" description="Helical" evidence="1">
    <location>
        <begin position="414"/>
        <end position="434"/>
    </location>
</feature>
<keyword evidence="1" id="KW-0812">Transmembrane</keyword>
<evidence type="ECO:0000313" key="3">
    <source>
        <dbReference type="Proteomes" id="UP000325116"/>
    </source>
</evidence>
<reference evidence="2 3" key="1">
    <citation type="journal article" date="1992" name="Lakartidningen">
        <title>[Penicillin V and not amoxicillin is the first choice preparation in acute otitis].</title>
        <authorList>
            <person name="Kamme C."/>
            <person name="Lundgren K."/>
            <person name="Prellner K."/>
        </authorList>
    </citation>
    <scope>NUCLEOTIDE SEQUENCE [LARGE SCALE GENOMIC DNA]</scope>
    <source>
        <strain evidence="2 3">W1</strain>
    </source>
</reference>
<feature type="transmembrane region" description="Helical" evidence="1">
    <location>
        <begin position="148"/>
        <end position="167"/>
    </location>
</feature>